<keyword evidence="2" id="KW-1185">Reference proteome</keyword>
<dbReference type="AlphaFoldDB" id="A0A5A7R531"/>
<name>A0A5A7R531_STRAF</name>
<proteinExistence type="predicted"/>
<comment type="caution">
    <text evidence="1">The sequence shown here is derived from an EMBL/GenBank/DDBJ whole genome shotgun (WGS) entry which is preliminary data.</text>
</comment>
<accession>A0A5A7R531</accession>
<evidence type="ECO:0000313" key="1">
    <source>
        <dbReference type="EMBL" id="GER52775.1"/>
    </source>
</evidence>
<sequence length="114" mass="12919">TFKMMHLVLDQFVNKPDNSAYRSKTEKNPTLTSFTRRHGFFNPLYDYTQIVSFFQSFDGSPMGTWATESGGSRSTLMLLNRFSSFSPPSASPYTRASAAIPAKSTMQYLKMYSI</sequence>
<keyword evidence="1" id="KW-0670">Pyruvate</keyword>
<protein>
    <submittedName>
        <fullName evidence="1">2-aminoethylphosphonate--pyruvate transaminase</fullName>
    </submittedName>
</protein>
<dbReference type="EMBL" id="BKCP01010514">
    <property type="protein sequence ID" value="GER52775.1"/>
    <property type="molecule type" value="Genomic_DNA"/>
</dbReference>
<feature type="non-terminal residue" evidence="1">
    <location>
        <position position="1"/>
    </location>
</feature>
<dbReference type="Proteomes" id="UP000325081">
    <property type="component" value="Unassembled WGS sequence"/>
</dbReference>
<organism evidence="1 2">
    <name type="scientific">Striga asiatica</name>
    <name type="common">Asiatic witchweed</name>
    <name type="synonym">Buchnera asiatica</name>
    <dbReference type="NCBI Taxonomy" id="4170"/>
    <lineage>
        <taxon>Eukaryota</taxon>
        <taxon>Viridiplantae</taxon>
        <taxon>Streptophyta</taxon>
        <taxon>Embryophyta</taxon>
        <taxon>Tracheophyta</taxon>
        <taxon>Spermatophyta</taxon>
        <taxon>Magnoliopsida</taxon>
        <taxon>eudicotyledons</taxon>
        <taxon>Gunneridae</taxon>
        <taxon>Pentapetalae</taxon>
        <taxon>asterids</taxon>
        <taxon>lamiids</taxon>
        <taxon>Lamiales</taxon>
        <taxon>Orobanchaceae</taxon>
        <taxon>Buchnereae</taxon>
        <taxon>Striga</taxon>
    </lineage>
</organism>
<gene>
    <name evidence="1" type="ORF">STAS_30254</name>
</gene>
<reference evidence="2" key="1">
    <citation type="journal article" date="2019" name="Curr. Biol.">
        <title>Genome Sequence of Striga asiatica Provides Insight into the Evolution of Plant Parasitism.</title>
        <authorList>
            <person name="Yoshida S."/>
            <person name="Kim S."/>
            <person name="Wafula E.K."/>
            <person name="Tanskanen J."/>
            <person name="Kim Y.M."/>
            <person name="Honaas L."/>
            <person name="Yang Z."/>
            <person name="Spallek T."/>
            <person name="Conn C.E."/>
            <person name="Ichihashi Y."/>
            <person name="Cheong K."/>
            <person name="Cui S."/>
            <person name="Der J.P."/>
            <person name="Gundlach H."/>
            <person name="Jiao Y."/>
            <person name="Hori C."/>
            <person name="Ishida J.K."/>
            <person name="Kasahara H."/>
            <person name="Kiba T."/>
            <person name="Kim M.S."/>
            <person name="Koo N."/>
            <person name="Laohavisit A."/>
            <person name="Lee Y.H."/>
            <person name="Lumba S."/>
            <person name="McCourt P."/>
            <person name="Mortimer J.C."/>
            <person name="Mutuku J.M."/>
            <person name="Nomura T."/>
            <person name="Sasaki-Sekimoto Y."/>
            <person name="Seto Y."/>
            <person name="Wang Y."/>
            <person name="Wakatake T."/>
            <person name="Sakakibara H."/>
            <person name="Demura T."/>
            <person name="Yamaguchi S."/>
            <person name="Yoneyama K."/>
            <person name="Manabe R.I."/>
            <person name="Nelson D.C."/>
            <person name="Schulman A.H."/>
            <person name="Timko M.P."/>
            <person name="dePamphilis C.W."/>
            <person name="Choi D."/>
            <person name="Shirasu K."/>
        </authorList>
    </citation>
    <scope>NUCLEOTIDE SEQUENCE [LARGE SCALE GENOMIC DNA]</scope>
    <source>
        <strain evidence="2">cv. UVA1</strain>
    </source>
</reference>
<evidence type="ECO:0000313" key="2">
    <source>
        <dbReference type="Proteomes" id="UP000325081"/>
    </source>
</evidence>